<dbReference type="GO" id="GO:0044218">
    <property type="term" value="C:other organism cell membrane"/>
    <property type="evidence" value="ECO:0007669"/>
    <property type="project" value="UniProtKB-KW"/>
</dbReference>
<dbReference type="Proteomes" id="UP000499080">
    <property type="component" value="Unassembled WGS sequence"/>
</dbReference>
<accession>A0A4Y2S979</accession>
<dbReference type="Gene3D" id="1.25.40.20">
    <property type="entry name" value="Ankyrin repeat-containing domain"/>
    <property type="match status" value="1"/>
</dbReference>
<comment type="caution">
    <text evidence="13">The sequence shown here is derived from an EMBL/GenBank/DDBJ whole genome shotgun (WGS) entry which is preliminary data.</text>
</comment>
<dbReference type="PROSITE" id="PS50297">
    <property type="entry name" value="ANK_REP_REGION"/>
    <property type="match status" value="2"/>
</dbReference>
<proteinExistence type="predicted"/>
<dbReference type="OrthoDB" id="6425515at2759"/>
<keyword evidence="7" id="KW-0528">Neurotoxin</keyword>
<dbReference type="Pfam" id="PF12796">
    <property type="entry name" value="Ank_2"/>
    <property type="match status" value="1"/>
</dbReference>
<evidence type="ECO:0000256" key="8">
    <source>
        <dbReference type="ARBA" id="ARBA00022737"/>
    </source>
</evidence>
<dbReference type="GO" id="GO:0010468">
    <property type="term" value="P:regulation of gene expression"/>
    <property type="evidence" value="ECO:0007669"/>
    <property type="project" value="TreeGrafter"/>
</dbReference>
<dbReference type="InterPro" id="IPR002110">
    <property type="entry name" value="Ankyrin_rpt"/>
</dbReference>
<evidence type="ECO:0000256" key="2">
    <source>
        <dbReference type="ARBA" id="ARBA00004613"/>
    </source>
</evidence>
<feature type="repeat" description="ANK" evidence="12">
    <location>
        <begin position="80"/>
        <end position="113"/>
    </location>
</feature>
<dbReference type="Pfam" id="PF00023">
    <property type="entry name" value="Ank"/>
    <property type="match status" value="1"/>
</dbReference>
<evidence type="ECO:0000256" key="3">
    <source>
        <dbReference type="ARBA" id="ARBA00022483"/>
    </source>
</evidence>
<dbReference type="EMBL" id="BGPR01020504">
    <property type="protein sequence ID" value="GBN84808.1"/>
    <property type="molecule type" value="Genomic_DNA"/>
</dbReference>
<evidence type="ECO:0000256" key="9">
    <source>
        <dbReference type="ARBA" id="ARBA00023028"/>
    </source>
</evidence>
<keyword evidence="6" id="KW-0800">Toxin</keyword>
<sequence length="425" mass="48237">MEINPVRVNILTKRFVSYLRIKSCNVNTVKQMILLGADVNYRDSSLNTLLHVVLQHCGDKVNLVHELLVAGAHLNVCNIHEKSALHYAVMYSDDVEVLHELIAHGAVVHLKDSGNNSPLHLAVQNNKKSFVEALIHSGADVNLRNSKGETPLIIAVRNGNLEIVKVLLSSKASVSLADRNKSSPLHVAMKSPVPNQSILIELMKYSANMYCMDSHMHFPLEYAVQKFYADPSDDLLSARTLLKCGVLQHSPGMEMWSLFVYLKKYDIYPQLTAFNEECMLEMKKMKSEFIHKNFCLLDFVQEGFECNPMFQKKTAYRELIFNQILYVSRNYPAYTDILAYRLGKLDLCLKSMELCVYTFKECPEGKQRIFLTPDAVFLIAGFLSNEDVLNLITAFSDSQHFATHDFGFQNLALGKSTKRKLNEKC</sequence>
<keyword evidence="11" id="KW-1053">Target membrane</keyword>
<dbReference type="PANTHER" id="PTHR24124:SF14">
    <property type="entry name" value="CHROMOSOME UNDETERMINED SCAFFOLD_25, WHOLE GENOME SHOTGUN SEQUENCE"/>
    <property type="match status" value="1"/>
</dbReference>
<keyword evidence="11" id="KW-0472">Membrane</keyword>
<dbReference type="AlphaFoldDB" id="A0A4Y2S979"/>
<keyword evidence="10 12" id="KW-0040">ANK repeat</keyword>
<keyword evidence="3" id="KW-0268">Exocytosis</keyword>
<feature type="repeat" description="ANK" evidence="12">
    <location>
        <begin position="114"/>
        <end position="146"/>
    </location>
</feature>
<keyword evidence="4" id="KW-0964">Secreted</keyword>
<name>A0A4Y2S979_ARAVE</name>
<evidence type="ECO:0000256" key="4">
    <source>
        <dbReference type="ARBA" id="ARBA00022525"/>
    </source>
</evidence>
<evidence type="ECO:0000256" key="6">
    <source>
        <dbReference type="ARBA" id="ARBA00022656"/>
    </source>
</evidence>
<evidence type="ECO:0000256" key="12">
    <source>
        <dbReference type="PROSITE-ProRule" id="PRU00023"/>
    </source>
</evidence>
<keyword evidence="14" id="KW-1185">Reference proteome</keyword>
<evidence type="ECO:0000256" key="7">
    <source>
        <dbReference type="ARBA" id="ARBA00022699"/>
    </source>
</evidence>
<protein>
    <submittedName>
        <fullName evidence="13">Uncharacterized protein</fullName>
    </submittedName>
</protein>
<feature type="repeat" description="ANK" evidence="12">
    <location>
        <begin position="147"/>
        <end position="179"/>
    </location>
</feature>
<comment type="subcellular location">
    <subcellularLocation>
        <location evidence="2">Secreted</location>
    </subcellularLocation>
    <subcellularLocation>
        <location evidence="1">Target cell membrane</location>
    </subcellularLocation>
</comment>
<evidence type="ECO:0000256" key="11">
    <source>
        <dbReference type="ARBA" id="ARBA00023298"/>
    </source>
</evidence>
<evidence type="ECO:0000256" key="1">
    <source>
        <dbReference type="ARBA" id="ARBA00004175"/>
    </source>
</evidence>
<keyword evidence="8" id="KW-0677">Repeat</keyword>
<dbReference type="GO" id="GO:0090729">
    <property type="term" value="F:toxin activity"/>
    <property type="evidence" value="ECO:0007669"/>
    <property type="project" value="UniProtKB-KW"/>
</dbReference>
<dbReference type="GO" id="GO:0044231">
    <property type="term" value="C:host cell presynaptic membrane"/>
    <property type="evidence" value="ECO:0007669"/>
    <property type="project" value="UniProtKB-KW"/>
</dbReference>
<evidence type="ECO:0000313" key="13">
    <source>
        <dbReference type="EMBL" id="GBN84808.1"/>
    </source>
</evidence>
<organism evidence="13 14">
    <name type="scientific">Araneus ventricosus</name>
    <name type="common">Orbweaver spider</name>
    <name type="synonym">Epeira ventricosa</name>
    <dbReference type="NCBI Taxonomy" id="182803"/>
    <lineage>
        <taxon>Eukaryota</taxon>
        <taxon>Metazoa</taxon>
        <taxon>Ecdysozoa</taxon>
        <taxon>Arthropoda</taxon>
        <taxon>Chelicerata</taxon>
        <taxon>Arachnida</taxon>
        <taxon>Araneae</taxon>
        <taxon>Araneomorphae</taxon>
        <taxon>Entelegynae</taxon>
        <taxon>Araneoidea</taxon>
        <taxon>Araneidae</taxon>
        <taxon>Araneus</taxon>
    </lineage>
</organism>
<keyword evidence="9" id="KW-0638">Presynaptic neurotoxin</keyword>
<dbReference type="PROSITE" id="PS50088">
    <property type="entry name" value="ANK_REPEAT"/>
    <property type="match status" value="3"/>
</dbReference>
<evidence type="ECO:0000256" key="5">
    <source>
        <dbReference type="ARBA" id="ARBA00022537"/>
    </source>
</evidence>
<dbReference type="GO" id="GO:0005634">
    <property type="term" value="C:nucleus"/>
    <property type="evidence" value="ECO:0007669"/>
    <property type="project" value="TreeGrafter"/>
</dbReference>
<keyword evidence="5" id="KW-1052">Target cell membrane</keyword>
<dbReference type="GO" id="GO:0006887">
    <property type="term" value="P:exocytosis"/>
    <property type="evidence" value="ECO:0007669"/>
    <property type="project" value="UniProtKB-KW"/>
</dbReference>
<dbReference type="GO" id="GO:0005576">
    <property type="term" value="C:extracellular region"/>
    <property type="evidence" value="ECO:0007669"/>
    <property type="project" value="UniProtKB-SubCell"/>
</dbReference>
<dbReference type="SMART" id="SM00248">
    <property type="entry name" value="ANK"/>
    <property type="match status" value="5"/>
</dbReference>
<evidence type="ECO:0000256" key="10">
    <source>
        <dbReference type="ARBA" id="ARBA00023043"/>
    </source>
</evidence>
<dbReference type="PANTHER" id="PTHR24124">
    <property type="entry name" value="ANKYRIN REPEAT FAMILY A"/>
    <property type="match status" value="1"/>
</dbReference>
<evidence type="ECO:0000313" key="14">
    <source>
        <dbReference type="Proteomes" id="UP000499080"/>
    </source>
</evidence>
<dbReference type="SUPFAM" id="SSF48403">
    <property type="entry name" value="Ankyrin repeat"/>
    <property type="match status" value="1"/>
</dbReference>
<reference evidence="13 14" key="1">
    <citation type="journal article" date="2019" name="Sci. Rep.">
        <title>Orb-weaving spider Araneus ventricosus genome elucidates the spidroin gene catalogue.</title>
        <authorList>
            <person name="Kono N."/>
            <person name="Nakamura H."/>
            <person name="Ohtoshi R."/>
            <person name="Moran D.A.P."/>
            <person name="Shinohara A."/>
            <person name="Yoshida Y."/>
            <person name="Fujiwara M."/>
            <person name="Mori M."/>
            <person name="Tomita M."/>
            <person name="Arakawa K."/>
        </authorList>
    </citation>
    <scope>NUCLEOTIDE SEQUENCE [LARGE SCALE GENOMIC DNA]</scope>
</reference>
<dbReference type="InterPro" id="IPR036770">
    <property type="entry name" value="Ankyrin_rpt-contain_sf"/>
</dbReference>
<gene>
    <name evidence="13" type="ORF">AVEN_209387_1</name>
</gene>